<feature type="non-terminal residue" evidence="1">
    <location>
        <position position="1"/>
    </location>
</feature>
<sequence>FDSGGRSMSIRVNAIGIELNQDFMLIDKKKDAHR</sequence>
<reference evidence="1" key="1">
    <citation type="journal article" date="2014" name="Front. Microbiol.">
        <title>High frequency of phylogenetically diverse reductive dehalogenase-homologous genes in deep subseafloor sedimentary metagenomes.</title>
        <authorList>
            <person name="Kawai M."/>
            <person name="Futagami T."/>
            <person name="Toyoda A."/>
            <person name="Takaki Y."/>
            <person name="Nishi S."/>
            <person name="Hori S."/>
            <person name="Arai W."/>
            <person name="Tsubouchi T."/>
            <person name="Morono Y."/>
            <person name="Uchiyama I."/>
            <person name="Ito T."/>
            <person name="Fujiyama A."/>
            <person name="Inagaki F."/>
            <person name="Takami H."/>
        </authorList>
    </citation>
    <scope>NUCLEOTIDE SEQUENCE</scope>
    <source>
        <strain evidence="1">Expedition CK06-06</strain>
    </source>
</reference>
<comment type="caution">
    <text evidence="1">The sequence shown here is derived from an EMBL/GenBank/DDBJ whole genome shotgun (WGS) entry which is preliminary data.</text>
</comment>
<name>X1H645_9ZZZZ</name>
<dbReference type="AlphaFoldDB" id="X1H645"/>
<protein>
    <submittedName>
        <fullName evidence="1">Uncharacterized protein</fullName>
    </submittedName>
</protein>
<organism evidence="1">
    <name type="scientific">marine sediment metagenome</name>
    <dbReference type="NCBI Taxonomy" id="412755"/>
    <lineage>
        <taxon>unclassified sequences</taxon>
        <taxon>metagenomes</taxon>
        <taxon>ecological metagenomes</taxon>
    </lineage>
</organism>
<proteinExistence type="predicted"/>
<gene>
    <name evidence="1" type="ORF">S03H2_50483</name>
</gene>
<evidence type="ECO:0000313" key="1">
    <source>
        <dbReference type="EMBL" id="GAH65646.1"/>
    </source>
</evidence>
<dbReference type="EMBL" id="BARU01031966">
    <property type="protein sequence ID" value="GAH65646.1"/>
    <property type="molecule type" value="Genomic_DNA"/>
</dbReference>
<accession>X1H645</accession>